<dbReference type="InterPro" id="IPR028081">
    <property type="entry name" value="Leu-bd"/>
</dbReference>
<dbReference type="SUPFAM" id="SSF53822">
    <property type="entry name" value="Periplasmic binding protein-like I"/>
    <property type="match status" value="1"/>
</dbReference>
<proteinExistence type="inferred from homology"/>
<feature type="signal peptide" evidence="3">
    <location>
        <begin position="1"/>
        <end position="24"/>
    </location>
</feature>
<evidence type="ECO:0000256" key="3">
    <source>
        <dbReference type="SAM" id="SignalP"/>
    </source>
</evidence>
<dbReference type="Gene3D" id="3.40.50.2300">
    <property type="match status" value="2"/>
</dbReference>
<dbReference type="PROSITE" id="PS51257">
    <property type="entry name" value="PROKAR_LIPOPROTEIN"/>
    <property type="match status" value="1"/>
</dbReference>
<keyword evidence="2 3" id="KW-0732">Signal</keyword>
<evidence type="ECO:0000256" key="1">
    <source>
        <dbReference type="ARBA" id="ARBA00010062"/>
    </source>
</evidence>
<evidence type="ECO:0000313" key="5">
    <source>
        <dbReference type="EMBL" id="MFC6885187.1"/>
    </source>
</evidence>
<feature type="chain" id="PRO_5045653950" evidence="3">
    <location>
        <begin position="25"/>
        <end position="389"/>
    </location>
</feature>
<keyword evidence="6" id="KW-1185">Reference proteome</keyword>
<name>A0ABW2CTQ7_9ACTN</name>
<dbReference type="PANTHER" id="PTHR47235:SF1">
    <property type="entry name" value="BLR6548 PROTEIN"/>
    <property type="match status" value="1"/>
</dbReference>
<reference evidence="6" key="1">
    <citation type="journal article" date="2019" name="Int. J. Syst. Evol. Microbiol.">
        <title>The Global Catalogue of Microorganisms (GCM) 10K type strain sequencing project: providing services to taxonomists for standard genome sequencing and annotation.</title>
        <authorList>
            <consortium name="The Broad Institute Genomics Platform"/>
            <consortium name="The Broad Institute Genome Sequencing Center for Infectious Disease"/>
            <person name="Wu L."/>
            <person name="Ma J."/>
        </authorList>
    </citation>
    <scope>NUCLEOTIDE SEQUENCE [LARGE SCALE GENOMIC DNA]</scope>
    <source>
        <strain evidence="6">JCM 3369</strain>
    </source>
</reference>
<dbReference type="EMBL" id="JBHSXS010000035">
    <property type="protein sequence ID" value="MFC6885187.1"/>
    <property type="molecule type" value="Genomic_DNA"/>
</dbReference>
<evidence type="ECO:0000313" key="6">
    <source>
        <dbReference type="Proteomes" id="UP001596380"/>
    </source>
</evidence>
<dbReference type="Pfam" id="PF13458">
    <property type="entry name" value="Peripla_BP_6"/>
    <property type="match status" value="1"/>
</dbReference>
<dbReference type="InterPro" id="IPR028082">
    <property type="entry name" value="Peripla_BP_I"/>
</dbReference>
<protein>
    <submittedName>
        <fullName evidence="5">ABC transporter substrate-binding protein</fullName>
    </submittedName>
</protein>
<comment type="caution">
    <text evidence="5">The sequence shown here is derived from an EMBL/GenBank/DDBJ whole genome shotgun (WGS) entry which is preliminary data.</text>
</comment>
<dbReference type="PANTHER" id="PTHR47235">
    <property type="entry name" value="BLR6548 PROTEIN"/>
    <property type="match status" value="1"/>
</dbReference>
<evidence type="ECO:0000259" key="4">
    <source>
        <dbReference type="Pfam" id="PF13458"/>
    </source>
</evidence>
<comment type="similarity">
    <text evidence="1">Belongs to the leucine-binding protein family.</text>
</comment>
<accession>A0ABW2CTQ7</accession>
<dbReference type="RefSeq" id="WP_160825898.1">
    <property type="nucleotide sequence ID" value="NZ_JBHSXE010000001.1"/>
</dbReference>
<dbReference type="Proteomes" id="UP001596380">
    <property type="component" value="Unassembled WGS sequence"/>
</dbReference>
<feature type="domain" description="Leucine-binding protein" evidence="4">
    <location>
        <begin position="35"/>
        <end position="373"/>
    </location>
</feature>
<sequence>MKRTHHRAAAAAVLSLTVPLGLTACSDSGGSTDGPIKVGAINGITGLFQTPEVPKTVKAVFDEVNAAGGIGGRKLELVSKDDAMDPQRSGQAARELIQSSKVVAFAGSSSAVDCGLNRATYSKEKIVSIPAVGVDPACFTSPNIAPVNPGPYGLTTAMLYYASETLKRDKVCLNYTVLPGSGGGIEAAIKEWTNLTGKTLALKNLAVGNGDPTRYLVADKNAGCQAVVYNAVVGPWFAQARTQGMQKVDFLLAANSYTDANAKVIPPDMSAYAGTEWQPYTDTTLPGNGRWAKLVEAHGIQKTAFSQGAVMAADVFVQVLKTIKGDITRKTVTDAFKKMKPIQYPMVGTPWVFGPGKEHSPIKGSRFVKAENGGWKVLPGGFTVPGKVS</sequence>
<evidence type="ECO:0000256" key="2">
    <source>
        <dbReference type="ARBA" id="ARBA00022729"/>
    </source>
</evidence>
<gene>
    <name evidence="5" type="ORF">ACFQKB_35900</name>
</gene>
<organism evidence="5 6">
    <name type="scientific">Actinomadura yumaensis</name>
    <dbReference type="NCBI Taxonomy" id="111807"/>
    <lineage>
        <taxon>Bacteria</taxon>
        <taxon>Bacillati</taxon>
        <taxon>Actinomycetota</taxon>
        <taxon>Actinomycetes</taxon>
        <taxon>Streptosporangiales</taxon>
        <taxon>Thermomonosporaceae</taxon>
        <taxon>Actinomadura</taxon>
    </lineage>
</organism>